<accession>A0ABW9M7F4</accession>
<dbReference type="Proteomes" id="UP001637996">
    <property type="component" value="Unassembled WGS sequence"/>
</dbReference>
<feature type="compositionally biased region" description="Acidic residues" evidence="1">
    <location>
        <begin position="21"/>
        <end position="30"/>
    </location>
</feature>
<keyword evidence="2" id="KW-0812">Transmembrane</keyword>
<gene>
    <name evidence="3" type="ORF">ACCQ41_03145</name>
</gene>
<feature type="region of interest" description="Disordered" evidence="1">
    <location>
        <begin position="1"/>
        <end position="38"/>
    </location>
</feature>
<keyword evidence="4" id="KW-1185">Reference proteome</keyword>
<evidence type="ECO:0008006" key="5">
    <source>
        <dbReference type="Google" id="ProtNLM"/>
    </source>
</evidence>
<evidence type="ECO:0000256" key="2">
    <source>
        <dbReference type="SAM" id="Phobius"/>
    </source>
</evidence>
<name>A0ABW9M7F4_9FIRM</name>
<sequence length="284" mass="31724">MADLDKKTGAAPVEQSKDSDDILDSPYDDIPEAKDKSINELKERKLERGQELYTGFGFGGVDAEGVDIDRLGADEQAVLAGNEKDSVAQDNDRLAVKTINKEDNMVFEPATGGAIDEKTTVNVGENIEKNIEISNQANIAPNEVASYREVPKDTRIEIKADKGDVVYREAELDYEPISRAIYVEDDVDFDQPRTFDLPINVESVNDTPADYQLNGVYYGNDYREHRNYLATHYQRDAYSIKNHYKTRAKYTKKGLPLGKIALGAVAVAGVLWLVKDDEKDGFFN</sequence>
<keyword evidence="2" id="KW-1133">Transmembrane helix</keyword>
<keyword evidence="2" id="KW-0472">Membrane</keyword>
<evidence type="ECO:0000313" key="3">
    <source>
        <dbReference type="EMBL" id="MFO3665249.1"/>
    </source>
</evidence>
<organism evidence="3 4">
    <name type="scientific">Anaerococcus martiniensis</name>
    <dbReference type="NCBI Taxonomy" id="3115615"/>
    <lineage>
        <taxon>Bacteria</taxon>
        <taxon>Bacillati</taxon>
        <taxon>Bacillota</taxon>
        <taxon>Tissierellia</taxon>
        <taxon>Tissierellales</taxon>
        <taxon>Peptoniphilaceae</taxon>
        <taxon>Anaerococcus</taxon>
    </lineage>
</organism>
<feature type="transmembrane region" description="Helical" evidence="2">
    <location>
        <begin position="254"/>
        <end position="274"/>
    </location>
</feature>
<proteinExistence type="predicted"/>
<reference evidence="3 4" key="1">
    <citation type="journal article" date="2025" name="Anaerobe">
        <title>Description of Anaerococcus kampingiae sp. nov., Anaerococcus groningensis sp. nov., Anaerococcus martiniensis sp. nov., and Anaerococcus cruorum sp. nov., isolated from human clinical specimens.</title>
        <authorList>
            <person name="Boiten K.E."/>
            <person name="Meijer J."/>
            <person name="van Wezel E.M."/>
            <person name="Veloo A.C.M."/>
        </authorList>
    </citation>
    <scope>NUCLEOTIDE SEQUENCE [LARGE SCALE GENOMIC DNA]</scope>
    <source>
        <strain evidence="3 4">ENR0831</strain>
    </source>
</reference>
<dbReference type="EMBL" id="JBGMEI010000003">
    <property type="protein sequence ID" value="MFO3665249.1"/>
    <property type="molecule type" value="Genomic_DNA"/>
</dbReference>
<evidence type="ECO:0000313" key="4">
    <source>
        <dbReference type="Proteomes" id="UP001637996"/>
    </source>
</evidence>
<dbReference type="RefSeq" id="WP_410030958.1">
    <property type="nucleotide sequence ID" value="NZ_JBGMEI010000003.1"/>
</dbReference>
<protein>
    <recommendedName>
        <fullName evidence="5">G5 domain-containing protein</fullName>
    </recommendedName>
</protein>
<comment type="caution">
    <text evidence="3">The sequence shown here is derived from an EMBL/GenBank/DDBJ whole genome shotgun (WGS) entry which is preliminary data.</text>
</comment>
<evidence type="ECO:0000256" key="1">
    <source>
        <dbReference type="SAM" id="MobiDB-lite"/>
    </source>
</evidence>